<dbReference type="EMBL" id="VSRR010037155">
    <property type="protein sequence ID" value="MPC73614.1"/>
    <property type="molecule type" value="Genomic_DNA"/>
</dbReference>
<dbReference type="Proteomes" id="UP000324222">
    <property type="component" value="Unassembled WGS sequence"/>
</dbReference>
<gene>
    <name evidence="1" type="ORF">E2C01_067949</name>
</gene>
<organism evidence="1 2">
    <name type="scientific">Portunus trituberculatus</name>
    <name type="common">Swimming crab</name>
    <name type="synonym">Neptunus trituberculatus</name>
    <dbReference type="NCBI Taxonomy" id="210409"/>
    <lineage>
        <taxon>Eukaryota</taxon>
        <taxon>Metazoa</taxon>
        <taxon>Ecdysozoa</taxon>
        <taxon>Arthropoda</taxon>
        <taxon>Crustacea</taxon>
        <taxon>Multicrustacea</taxon>
        <taxon>Malacostraca</taxon>
        <taxon>Eumalacostraca</taxon>
        <taxon>Eucarida</taxon>
        <taxon>Decapoda</taxon>
        <taxon>Pleocyemata</taxon>
        <taxon>Brachyura</taxon>
        <taxon>Eubrachyura</taxon>
        <taxon>Portunoidea</taxon>
        <taxon>Portunidae</taxon>
        <taxon>Portuninae</taxon>
        <taxon>Portunus</taxon>
    </lineage>
</organism>
<reference evidence="1 2" key="1">
    <citation type="submission" date="2019-05" db="EMBL/GenBank/DDBJ databases">
        <title>Another draft genome of Portunus trituberculatus and its Hox gene families provides insights of decapod evolution.</title>
        <authorList>
            <person name="Jeong J.-H."/>
            <person name="Song I."/>
            <person name="Kim S."/>
            <person name="Choi T."/>
            <person name="Kim D."/>
            <person name="Ryu S."/>
            <person name="Kim W."/>
        </authorList>
    </citation>
    <scope>NUCLEOTIDE SEQUENCE [LARGE SCALE GENOMIC DNA]</scope>
    <source>
        <tissue evidence="1">Muscle</tissue>
    </source>
</reference>
<keyword evidence="2" id="KW-1185">Reference proteome</keyword>
<evidence type="ECO:0000313" key="2">
    <source>
        <dbReference type="Proteomes" id="UP000324222"/>
    </source>
</evidence>
<evidence type="ECO:0000313" key="1">
    <source>
        <dbReference type="EMBL" id="MPC73614.1"/>
    </source>
</evidence>
<sequence length="86" mass="9308">MPHRSRRIGWMQVGIFGFGFRSTDDWSKPSESEARGHCCSTNAAFPSRVLGATPPLLCFPAPCCRGTNALADQGAGTERTKGWCCT</sequence>
<dbReference type="AlphaFoldDB" id="A0A5B7HYT6"/>
<protein>
    <submittedName>
        <fullName evidence="1">Uncharacterized protein</fullName>
    </submittedName>
</protein>
<comment type="caution">
    <text evidence="1">The sequence shown here is derived from an EMBL/GenBank/DDBJ whole genome shotgun (WGS) entry which is preliminary data.</text>
</comment>
<accession>A0A5B7HYT6</accession>
<name>A0A5B7HYT6_PORTR</name>
<proteinExistence type="predicted"/>